<dbReference type="EMBL" id="CM001403">
    <property type="protein sequence ID" value="EHQ26160.1"/>
    <property type="molecule type" value="Genomic_DNA"/>
</dbReference>
<accession>H1YE97</accession>
<evidence type="ECO:0000313" key="1">
    <source>
        <dbReference type="EMBL" id="EHQ26160.1"/>
    </source>
</evidence>
<proteinExistence type="predicted"/>
<keyword evidence="2" id="KW-1185">Reference proteome</keyword>
<reference evidence="1" key="1">
    <citation type="submission" date="2011-09" db="EMBL/GenBank/DDBJ databases">
        <title>The permanent draft genome of Mucilaginibacter paludis DSM 18603.</title>
        <authorList>
            <consortium name="US DOE Joint Genome Institute (JGI-PGF)"/>
            <person name="Lucas S."/>
            <person name="Han J."/>
            <person name="Lapidus A."/>
            <person name="Bruce D."/>
            <person name="Goodwin L."/>
            <person name="Pitluck S."/>
            <person name="Peters L."/>
            <person name="Kyrpides N."/>
            <person name="Mavromatis K."/>
            <person name="Ivanova N."/>
            <person name="Mikhailova N."/>
            <person name="Held B."/>
            <person name="Detter J.C."/>
            <person name="Tapia R."/>
            <person name="Han C."/>
            <person name="Land M."/>
            <person name="Hauser L."/>
            <person name="Markowitz V."/>
            <person name="Cheng J.-F."/>
            <person name="Hugenholtz P."/>
            <person name="Woyke T."/>
            <person name="Wu D."/>
            <person name="Tindall B."/>
            <person name="Brambilla E."/>
            <person name="Klenk H.-P."/>
            <person name="Eisen J.A."/>
        </authorList>
    </citation>
    <scope>NUCLEOTIDE SEQUENCE [LARGE SCALE GENOMIC DNA]</scope>
    <source>
        <strain evidence="1">DSM 18603</strain>
    </source>
</reference>
<dbReference type="Proteomes" id="UP000002774">
    <property type="component" value="Chromosome"/>
</dbReference>
<evidence type="ECO:0000313" key="2">
    <source>
        <dbReference type="Proteomes" id="UP000002774"/>
    </source>
</evidence>
<dbReference type="AlphaFoldDB" id="H1YE97"/>
<sequence length="326" mass="37819">MSNKTGWKEHLLKSGIPLEFEIKKYLARKGCISNFEYTYLRNNESDLPTEFSYDIDSSYIKGHHFVDLMIECKYRHESTKWVFLPEEYGGPDEIEFTSFMHKNSHFSTARQVRYDHPIAFAPLCSKGIELTSEGPNPKTITQAINQLSYAMAERIVNGMHHQLDVVLGEQFGGTNFYNIPIIITTAELYRIKEESDIETIKGAQNIEDISDKAPFLIIKNKPGIDLETYNNQIFQAFIDEYGKEKLEKHLFSFNKDVDFVMSVIAKDYCPRAIAVIHYSKEENGLEQFFTYIDRVFNPDEEIIALIKQKSDELKAMLQKFQTRKKA</sequence>
<name>H1YE97_9SPHI</name>
<gene>
    <name evidence="1" type="ORF">Mucpa_2020</name>
</gene>
<dbReference type="eggNOG" id="ENOG5033IPI">
    <property type="taxonomic scope" value="Bacteria"/>
</dbReference>
<dbReference type="RefSeq" id="WP_008506161.1">
    <property type="nucleotide sequence ID" value="NZ_CM001403.1"/>
</dbReference>
<organism evidence="1 2">
    <name type="scientific">Mucilaginibacter paludis DSM 18603</name>
    <dbReference type="NCBI Taxonomy" id="714943"/>
    <lineage>
        <taxon>Bacteria</taxon>
        <taxon>Pseudomonadati</taxon>
        <taxon>Bacteroidota</taxon>
        <taxon>Sphingobacteriia</taxon>
        <taxon>Sphingobacteriales</taxon>
        <taxon>Sphingobacteriaceae</taxon>
        <taxon>Mucilaginibacter</taxon>
    </lineage>
</organism>
<protein>
    <submittedName>
        <fullName evidence="1">Uncharacterized protein</fullName>
    </submittedName>
</protein>
<dbReference type="HOGENOM" id="CLU_852105_0_0_10"/>
<dbReference type="STRING" id="714943.Mucpa_2020"/>
<dbReference type="OrthoDB" id="9089108at2"/>